<proteinExistence type="predicted"/>
<comment type="caution">
    <text evidence="1">The sequence shown here is derived from an EMBL/GenBank/DDBJ whole genome shotgun (WGS) entry which is preliminary data.</text>
</comment>
<accession>A0ABN7NMN3</accession>
<reference evidence="1" key="1">
    <citation type="submission" date="2021-03" db="EMBL/GenBank/DDBJ databases">
        <authorList>
            <person name="Tran Van P."/>
        </authorList>
    </citation>
    <scope>NUCLEOTIDE SEQUENCE</scope>
</reference>
<organism evidence="1 2">
    <name type="scientific">Timema podura</name>
    <name type="common">Walking stick</name>
    <dbReference type="NCBI Taxonomy" id="61482"/>
    <lineage>
        <taxon>Eukaryota</taxon>
        <taxon>Metazoa</taxon>
        <taxon>Ecdysozoa</taxon>
        <taxon>Arthropoda</taxon>
        <taxon>Hexapoda</taxon>
        <taxon>Insecta</taxon>
        <taxon>Pterygota</taxon>
        <taxon>Neoptera</taxon>
        <taxon>Polyneoptera</taxon>
        <taxon>Phasmatodea</taxon>
        <taxon>Timematodea</taxon>
        <taxon>Timematoidea</taxon>
        <taxon>Timematidae</taxon>
        <taxon>Timema</taxon>
    </lineage>
</organism>
<dbReference type="EMBL" id="CAJPIN010001308">
    <property type="protein sequence ID" value="CAG2054422.1"/>
    <property type="molecule type" value="Genomic_DNA"/>
</dbReference>
<name>A0ABN7NMN3_TIMPD</name>
<protein>
    <submittedName>
        <fullName evidence="1">Uncharacterized protein</fullName>
    </submittedName>
</protein>
<evidence type="ECO:0000313" key="1">
    <source>
        <dbReference type="EMBL" id="CAG2054422.1"/>
    </source>
</evidence>
<gene>
    <name evidence="1" type="ORF">TPAB3V08_LOCUS1450</name>
</gene>
<dbReference type="Proteomes" id="UP001153148">
    <property type="component" value="Unassembled WGS sequence"/>
</dbReference>
<keyword evidence="2" id="KW-1185">Reference proteome</keyword>
<evidence type="ECO:0000313" key="2">
    <source>
        <dbReference type="Proteomes" id="UP001153148"/>
    </source>
</evidence>
<sequence>MQLSSERQGSTAREVDYSDSCGNERYYSASSSRSTLMFDEISFPFCSMAVSSVMSTDDVADFDTNVDSYFLACPNQKG</sequence>